<dbReference type="EMBL" id="BPLR01010364">
    <property type="protein sequence ID" value="GIY38842.1"/>
    <property type="molecule type" value="Genomic_DNA"/>
</dbReference>
<protein>
    <recommendedName>
        <fullName evidence="3">Ycf15</fullName>
    </recommendedName>
</protein>
<dbReference type="AlphaFoldDB" id="A0AAV4SZP9"/>
<evidence type="ECO:0000313" key="1">
    <source>
        <dbReference type="EMBL" id="GIY38842.1"/>
    </source>
</evidence>
<name>A0AAV4SZP9_CAEEX</name>
<accession>A0AAV4SZP9</accession>
<comment type="caution">
    <text evidence="1">The sequence shown here is derived from an EMBL/GenBank/DDBJ whole genome shotgun (WGS) entry which is preliminary data.</text>
</comment>
<organism evidence="1 2">
    <name type="scientific">Caerostris extrusa</name>
    <name type="common">Bark spider</name>
    <name type="synonym">Caerostris bankana</name>
    <dbReference type="NCBI Taxonomy" id="172846"/>
    <lineage>
        <taxon>Eukaryota</taxon>
        <taxon>Metazoa</taxon>
        <taxon>Ecdysozoa</taxon>
        <taxon>Arthropoda</taxon>
        <taxon>Chelicerata</taxon>
        <taxon>Arachnida</taxon>
        <taxon>Araneae</taxon>
        <taxon>Araneomorphae</taxon>
        <taxon>Entelegynae</taxon>
        <taxon>Araneoidea</taxon>
        <taxon>Araneidae</taxon>
        <taxon>Caerostris</taxon>
    </lineage>
</organism>
<evidence type="ECO:0008006" key="3">
    <source>
        <dbReference type="Google" id="ProtNLM"/>
    </source>
</evidence>
<sequence>MLEILITTQIINVMVPLFVQSRGRQGTGRLSNNSTSFVLFSDKNCPAEDRKLEDFRIFLLPLFLFLDKNW</sequence>
<keyword evidence="2" id="KW-1185">Reference proteome</keyword>
<evidence type="ECO:0000313" key="2">
    <source>
        <dbReference type="Proteomes" id="UP001054945"/>
    </source>
</evidence>
<dbReference type="Proteomes" id="UP001054945">
    <property type="component" value="Unassembled WGS sequence"/>
</dbReference>
<gene>
    <name evidence="1" type="ORF">CEXT_294311</name>
</gene>
<proteinExistence type="predicted"/>
<reference evidence="1 2" key="1">
    <citation type="submission" date="2021-06" db="EMBL/GenBank/DDBJ databases">
        <title>Caerostris extrusa draft genome.</title>
        <authorList>
            <person name="Kono N."/>
            <person name="Arakawa K."/>
        </authorList>
    </citation>
    <scope>NUCLEOTIDE SEQUENCE [LARGE SCALE GENOMIC DNA]</scope>
</reference>